<dbReference type="EMBL" id="JAPDFW010000013">
    <property type="protein sequence ID" value="KAJ5080129.1"/>
    <property type="molecule type" value="Genomic_DNA"/>
</dbReference>
<evidence type="ECO:0000256" key="5">
    <source>
        <dbReference type="ARBA" id="ARBA00022676"/>
    </source>
</evidence>
<gene>
    <name evidence="9" type="ORF">M0811_14146</name>
</gene>
<organism evidence="9 10">
    <name type="scientific">Anaeramoeba ignava</name>
    <name type="common">Anaerobic marine amoeba</name>
    <dbReference type="NCBI Taxonomy" id="1746090"/>
    <lineage>
        <taxon>Eukaryota</taxon>
        <taxon>Metamonada</taxon>
        <taxon>Anaeramoebidae</taxon>
        <taxon>Anaeramoeba</taxon>
    </lineage>
</organism>
<proteinExistence type="inferred from homology"/>
<accession>A0A9Q0RIU1</accession>
<dbReference type="PANTHER" id="PTHR12867:SF6">
    <property type="entry name" value="N-ACETYLGLUCOSAMINYLDIPHOSPHODOLICHOL N-ACETYLGLUCOSAMINYLTRANSFERASE"/>
    <property type="match status" value="1"/>
</dbReference>
<keyword evidence="5" id="KW-0328">Glycosyltransferase</keyword>
<evidence type="ECO:0000256" key="2">
    <source>
        <dbReference type="ARBA" id="ARBA00006962"/>
    </source>
</evidence>
<comment type="subcellular location">
    <subcellularLocation>
        <location evidence="1">Endoplasmic reticulum</location>
    </subcellularLocation>
</comment>
<dbReference type="InterPro" id="IPR007235">
    <property type="entry name" value="Glyco_trans_28_C"/>
</dbReference>
<evidence type="ECO:0000259" key="8">
    <source>
        <dbReference type="Pfam" id="PF04101"/>
    </source>
</evidence>
<evidence type="ECO:0000256" key="6">
    <source>
        <dbReference type="ARBA" id="ARBA00022679"/>
    </source>
</evidence>
<feature type="domain" description="Glycosyl transferase family 28 C-terminal" evidence="8">
    <location>
        <begin position="3"/>
        <end position="128"/>
    </location>
</feature>
<comment type="caution">
    <text evidence="9">The sequence shown here is derived from an EMBL/GenBank/DDBJ whole genome shotgun (WGS) entry which is preliminary data.</text>
</comment>
<evidence type="ECO:0000256" key="1">
    <source>
        <dbReference type="ARBA" id="ARBA00004240"/>
    </source>
</evidence>
<keyword evidence="10" id="KW-1185">Reference proteome</keyword>
<keyword evidence="7" id="KW-0256">Endoplasmic reticulum</keyword>
<protein>
    <recommendedName>
        <fullName evidence="4">UDP-N-acetylglucosamine transferase subunit ALG13</fullName>
        <ecNumber evidence="3">2.4.1.141</ecNumber>
    </recommendedName>
</protein>
<dbReference type="Gene3D" id="3.40.50.2000">
    <property type="entry name" value="Glycogen Phosphorylase B"/>
    <property type="match status" value="1"/>
</dbReference>
<evidence type="ECO:0000313" key="10">
    <source>
        <dbReference type="Proteomes" id="UP001149090"/>
    </source>
</evidence>
<keyword evidence="6" id="KW-0808">Transferase</keyword>
<dbReference type="SUPFAM" id="SSF53756">
    <property type="entry name" value="UDP-Glycosyltransferase/glycogen phosphorylase"/>
    <property type="match status" value="1"/>
</dbReference>
<dbReference type="GO" id="GO:0006488">
    <property type="term" value="P:dolichol-linked oligosaccharide biosynthetic process"/>
    <property type="evidence" value="ECO:0007669"/>
    <property type="project" value="InterPro"/>
</dbReference>
<evidence type="ECO:0000313" key="9">
    <source>
        <dbReference type="EMBL" id="KAJ5080129.1"/>
    </source>
</evidence>
<evidence type="ECO:0000256" key="4">
    <source>
        <dbReference type="ARBA" id="ARBA00017468"/>
    </source>
</evidence>
<dbReference type="AlphaFoldDB" id="A0A9Q0RIU1"/>
<dbReference type="GO" id="GO:0005783">
    <property type="term" value="C:endoplasmic reticulum"/>
    <property type="evidence" value="ECO:0007669"/>
    <property type="project" value="UniProtKB-SubCell"/>
</dbReference>
<comment type="similarity">
    <text evidence="2">Belongs to the glycosyltransferase 28 family.</text>
</comment>
<evidence type="ECO:0000256" key="3">
    <source>
        <dbReference type="ARBA" id="ARBA00012614"/>
    </source>
</evidence>
<dbReference type="OrthoDB" id="20273at2759"/>
<evidence type="ECO:0000256" key="7">
    <source>
        <dbReference type="ARBA" id="ARBA00022824"/>
    </source>
</evidence>
<dbReference type="GO" id="GO:0004577">
    <property type="term" value="F:N-acetylglucosaminyldiphosphodolichol N-acetylglucosaminyltransferase activity"/>
    <property type="evidence" value="ECO:0007669"/>
    <property type="project" value="UniProtKB-EC"/>
</dbReference>
<sequence length="166" mass="18905">MKIFVTVGTTKFTELINIVDSQEFLQLMKKKGVTEITLQTGTEEFEPKELKKETNLTVKTFKLVPSIEEYIEKADLIISHGGAGTIFESLRAKKPLIVVVNDSLMDNHQTELAEKLAEEKHLFYCENSSFLPTIFKNIEIDGLLPLPDTNPDKFNSFIDNHFNLKI</sequence>
<dbReference type="PANTHER" id="PTHR12867">
    <property type="entry name" value="GLYCOSYL TRANSFERASE-RELATED"/>
    <property type="match status" value="1"/>
</dbReference>
<name>A0A9Q0RIU1_ANAIG</name>
<dbReference type="Pfam" id="PF04101">
    <property type="entry name" value="Glyco_tran_28_C"/>
    <property type="match status" value="1"/>
</dbReference>
<reference evidence="9" key="1">
    <citation type="submission" date="2022-10" db="EMBL/GenBank/DDBJ databases">
        <title>Novel sulphate-reducing endosymbionts in the free-living metamonad Anaeramoeba.</title>
        <authorList>
            <person name="Jerlstrom-Hultqvist J."/>
            <person name="Cepicka I."/>
            <person name="Gallot-Lavallee L."/>
            <person name="Salas-Leiva D."/>
            <person name="Curtis B.A."/>
            <person name="Zahonova K."/>
            <person name="Pipaliya S."/>
            <person name="Dacks J."/>
            <person name="Roger A.J."/>
        </authorList>
    </citation>
    <scope>NUCLEOTIDE SEQUENCE</scope>
    <source>
        <strain evidence="9">BMAN</strain>
    </source>
</reference>
<dbReference type="Proteomes" id="UP001149090">
    <property type="component" value="Unassembled WGS sequence"/>
</dbReference>
<dbReference type="InterPro" id="IPR039042">
    <property type="entry name" value="Alg13-like"/>
</dbReference>
<dbReference type="OMA" id="QYKFRPN"/>
<dbReference type="EC" id="2.4.1.141" evidence="3"/>